<organism evidence="1 2">
    <name type="scientific">Paenibacillus polymyxa</name>
    <name type="common">Bacillus polymyxa</name>
    <dbReference type="NCBI Taxonomy" id="1406"/>
    <lineage>
        <taxon>Bacteria</taxon>
        <taxon>Bacillati</taxon>
        <taxon>Bacillota</taxon>
        <taxon>Bacilli</taxon>
        <taxon>Bacillales</taxon>
        <taxon>Paenibacillaceae</taxon>
        <taxon>Paenibacillus</taxon>
    </lineage>
</organism>
<evidence type="ECO:0000313" key="2">
    <source>
        <dbReference type="Proteomes" id="UP000254400"/>
    </source>
</evidence>
<dbReference type="EMBL" id="UGSC01000001">
    <property type="protein sequence ID" value="SUA67593.1"/>
    <property type="molecule type" value="Genomic_DNA"/>
</dbReference>
<evidence type="ECO:0000313" key="1">
    <source>
        <dbReference type="EMBL" id="SUA67593.1"/>
    </source>
</evidence>
<proteinExistence type="predicted"/>
<reference evidence="1 2" key="1">
    <citation type="submission" date="2018-06" db="EMBL/GenBank/DDBJ databases">
        <authorList>
            <consortium name="Pathogen Informatics"/>
            <person name="Doyle S."/>
        </authorList>
    </citation>
    <scope>NUCLEOTIDE SEQUENCE [LARGE SCALE GENOMIC DNA]</scope>
    <source>
        <strain evidence="1 2">NCTC10343</strain>
    </source>
</reference>
<sequence>MKKTIARLVSKQLVKDANKAAVSRKTIIGALPLPKELKK</sequence>
<accession>A0A378XUB4</accession>
<gene>
    <name evidence="1" type="ORF">NCTC10343_01339</name>
</gene>
<dbReference type="Proteomes" id="UP000254400">
    <property type="component" value="Unassembled WGS sequence"/>
</dbReference>
<name>A0A378XUB4_PAEPO</name>
<dbReference type="AlphaFoldDB" id="A0A378XUB4"/>
<protein>
    <submittedName>
        <fullName evidence="1">Uncharacterized protein</fullName>
    </submittedName>
</protein>